<dbReference type="Pfam" id="PF14630">
    <property type="entry name" value="ORC5_C"/>
    <property type="match status" value="1"/>
</dbReference>
<feature type="region of interest" description="Disordered" evidence="4">
    <location>
        <begin position="434"/>
        <end position="463"/>
    </location>
</feature>
<comment type="subcellular location">
    <subcellularLocation>
        <location evidence="1">Nucleus</location>
    </subcellularLocation>
</comment>
<dbReference type="InterPro" id="IPR047088">
    <property type="entry name" value="ORC5_C"/>
</dbReference>
<dbReference type="AlphaFoldDB" id="A0A0C3F952"/>
<dbReference type="InParanoid" id="A0A0C3F952"/>
<dbReference type="GO" id="GO:0005664">
    <property type="term" value="C:nuclear origin of replication recognition complex"/>
    <property type="evidence" value="ECO:0007669"/>
    <property type="project" value="TreeGrafter"/>
</dbReference>
<evidence type="ECO:0000256" key="4">
    <source>
        <dbReference type="SAM" id="MobiDB-lite"/>
    </source>
</evidence>
<dbReference type="Proteomes" id="UP000054166">
    <property type="component" value="Unassembled WGS sequence"/>
</dbReference>
<proteinExistence type="predicted"/>
<dbReference type="HOGENOM" id="CLU_022443_1_0_1"/>
<reference evidence="7 8" key="1">
    <citation type="submission" date="2014-04" db="EMBL/GenBank/DDBJ databases">
        <authorList>
            <consortium name="DOE Joint Genome Institute"/>
            <person name="Kuo A."/>
            <person name="Tarkka M."/>
            <person name="Buscot F."/>
            <person name="Kohler A."/>
            <person name="Nagy L.G."/>
            <person name="Floudas D."/>
            <person name="Copeland A."/>
            <person name="Barry K.W."/>
            <person name="Cichocki N."/>
            <person name="Veneault-Fourrey C."/>
            <person name="LaButti K."/>
            <person name="Lindquist E.A."/>
            <person name="Lipzen A."/>
            <person name="Lundell T."/>
            <person name="Morin E."/>
            <person name="Murat C."/>
            <person name="Sun H."/>
            <person name="Tunlid A."/>
            <person name="Henrissat B."/>
            <person name="Grigoriev I.V."/>
            <person name="Hibbett D.S."/>
            <person name="Martin F."/>
            <person name="Nordberg H.P."/>
            <person name="Cantor M.N."/>
            <person name="Hua S.X."/>
        </authorList>
    </citation>
    <scope>NUCLEOTIDE SEQUENCE [LARGE SCALE GENOMIC DNA]</scope>
    <source>
        <strain evidence="7 8">F 1598</strain>
    </source>
</reference>
<gene>
    <name evidence="7" type="ORF">PILCRDRAFT_821582</name>
</gene>
<dbReference type="OrthoDB" id="365981at2759"/>
<evidence type="ECO:0000256" key="1">
    <source>
        <dbReference type="ARBA" id="ARBA00004123"/>
    </source>
</evidence>
<dbReference type="InterPro" id="IPR020796">
    <property type="entry name" value="ORC5"/>
</dbReference>
<accession>A0A0C3F952</accession>
<evidence type="ECO:0008006" key="9">
    <source>
        <dbReference type="Google" id="ProtNLM"/>
    </source>
</evidence>
<dbReference type="PANTHER" id="PTHR12705:SF0">
    <property type="entry name" value="ORIGIN RECOGNITION COMPLEX SUBUNIT 5"/>
    <property type="match status" value="1"/>
</dbReference>
<organism evidence="7 8">
    <name type="scientific">Piloderma croceum (strain F 1598)</name>
    <dbReference type="NCBI Taxonomy" id="765440"/>
    <lineage>
        <taxon>Eukaryota</taxon>
        <taxon>Fungi</taxon>
        <taxon>Dikarya</taxon>
        <taxon>Basidiomycota</taxon>
        <taxon>Agaricomycotina</taxon>
        <taxon>Agaricomycetes</taxon>
        <taxon>Agaricomycetidae</taxon>
        <taxon>Atheliales</taxon>
        <taxon>Atheliaceae</taxon>
        <taxon>Piloderma</taxon>
    </lineage>
</organism>
<keyword evidence="2" id="KW-0235">DNA replication</keyword>
<reference evidence="8" key="2">
    <citation type="submission" date="2015-01" db="EMBL/GenBank/DDBJ databases">
        <title>Evolutionary Origins and Diversification of the Mycorrhizal Mutualists.</title>
        <authorList>
            <consortium name="DOE Joint Genome Institute"/>
            <consortium name="Mycorrhizal Genomics Consortium"/>
            <person name="Kohler A."/>
            <person name="Kuo A."/>
            <person name="Nagy L.G."/>
            <person name="Floudas D."/>
            <person name="Copeland A."/>
            <person name="Barry K.W."/>
            <person name="Cichocki N."/>
            <person name="Veneault-Fourrey C."/>
            <person name="LaButti K."/>
            <person name="Lindquist E.A."/>
            <person name="Lipzen A."/>
            <person name="Lundell T."/>
            <person name="Morin E."/>
            <person name="Murat C."/>
            <person name="Riley R."/>
            <person name="Ohm R."/>
            <person name="Sun H."/>
            <person name="Tunlid A."/>
            <person name="Henrissat B."/>
            <person name="Grigoriev I.V."/>
            <person name="Hibbett D.S."/>
            <person name="Martin F."/>
        </authorList>
    </citation>
    <scope>NUCLEOTIDE SEQUENCE [LARGE SCALE GENOMIC DNA]</scope>
    <source>
        <strain evidence="8">F 1598</strain>
    </source>
</reference>
<dbReference type="STRING" id="765440.A0A0C3F952"/>
<dbReference type="GO" id="GO:0003688">
    <property type="term" value="F:DNA replication origin binding"/>
    <property type="evidence" value="ECO:0007669"/>
    <property type="project" value="TreeGrafter"/>
</dbReference>
<dbReference type="EMBL" id="KN833000">
    <property type="protein sequence ID" value="KIM81145.1"/>
    <property type="molecule type" value="Genomic_DNA"/>
</dbReference>
<dbReference type="Pfam" id="PF21639">
    <property type="entry name" value="ORC5_lid"/>
    <property type="match status" value="1"/>
</dbReference>
<name>A0A0C3F952_PILCF</name>
<sequence length="572" mass="64035">MDTSDVEDLITKLIEDNPGYDNLIFQVTSLVTTYPPPFLYINDPTTPRIASSVLRALLLGCSKLPLSASPQIRFAHVNAVACFTARLFYDTVLNAMARWTMKWEDGCENWSDQGSGQRWNESIDGFLHGLKAIYGAMGEVTSQKVKGKGKEKETEDGNVHWGGDFRMVLVVEKAERLKETLPDLMVPLTRLAELTQTQITVIFISSVRWQDIKPPFGASPGPYQIDICPPNKEATLSRLTQLFERESRSVTDIDPYHPALLPLYHHFCSILHSICSPFTHDPYELAYISAARWPGFVKPILDDHQHQIDLRRQQPDESEMDVEDHNFELQLAPPPEDTRMRLTRFFTPSFPAALEALYPRLTNAYSWARENAPESGLLALPPARASPIKTKPIAGVSNGQDVITSDVLPQMSKFILVAAFLASTNPAKTDLRMFGRGLDERKKKRRKGGGPRKGSGKNTVAKVPQRLLGPAPFPLDRLIAILGVLLEENDVDSRQIPPQFTIPGEYTDMEIGRVQVYAAIIELTQNRLLHRTTQPDRLEGPPMFKCGVSYDVVLALARDVGVPLNDLMWDPA</sequence>
<evidence type="ECO:0000259" key="5">
    <source>
        <dbReference type="Pfam" id="PF14630"/>
    </source>
</evidence>
<dbReference type="PANTHER" id="PTHR12705">
    <property type="entry name" value="ORIGIN RECOGNITION COMPLEX SUBUNIT 5"/>
    <property type="match status" value="1"/>
</dbReference>
<evidence type="ECO:0000256" key="3">
    <source>
        <dbReference type="ARBA" id="ARBA00023242"/>
    </source>
</evidence>
<dbReference type="InterPro" id="IPR048866">
    <property type="entry name" value="ORC5_lid"/>
</dbReference>
<feature type="domain" description="Origin recognition complex subunit 5 C-terminal" evidence="5">
    <location>
        <begin position="408"/>
        <end position="566"/>
    </location>
</feature>
<evidence type="ECO:0000313" key="7">
    <source>
        <dbReference type="EMBL" id="KIM81145.1"/>
    </source>
</evidence>
<dbReference type="GO" id="GO:0006270">
    <property type="term" value="P:DNA replication initiation"/>
    <property type="evidence" value="ECO:0007669"/>
    <property type="project" value="TreeGrafter"/>
</dbReference>
<keyword evidence="3" id="KW-0539">Nucleus</keyword>
<feature type="domain" description="ORC5 lid" evidence="6">
    <location>
        <begin position="264"/>
        <end position="304"/>
    </location>
</feature>
<evidence type="ECO:0000259" key="6">
    <source>
        <dbReference type="Pfam" id="PF21639"/>
    </source>
</evidence>
<protein>
    <recommendedName>
        <fullName evidence="9">Origin recognition complex subunit 5</fullName>
    </recommendedName>
</protein>
<evidence type="ECO:0000256" key="2">
    <source>
        <dbReference type="ARBA" id="ARBA00022705"/>
    </source>
</evidence>
<keyword evidence="8" id="KW-1185">Reference proteome</keyword>
<evidence type="ECO:0000313" key="8">
    <source>
        <dbReference type="Proteomes" id="UP000054166"/>
    </source>
</evidence>